<dbReference type="KEGG" id="vfa:MM35RIKEN_08150"/>
<name>A0A810Q1H7_9FIRM</name>
<reference evidence="3" key="1">
    <citation type="submission" date="2020-09" db="EMBL/GenBank/DDBJ databases">
        <title>New species isolated from human feces.</title>
        <authorList>
            <person name="Kitahara M."/>
            <person name="Shigeno Y."/>
            <person name="Shime M."/>
            <person name="Matsumoto Y."/>
            <person name="Nakamura S."/>
            <person name="Motooka D."/>
            <person name="Fukuoka S."/>
            <person name="Nishikawa H."/>
            <person name="Benno Y."/>
        </authorList>
    </citation>
    <scope>NUCLEOTIDE SEQUENCE</scope>
    <source>
        <strain evidence="3">MM35</strain>
    </source>
</reference>
<sequence length="305" mass="34172">MSEKYILYNPCAGGPETEKAVKALQDANEGAVAINICRIISYKTFFNGLDPNDTVILCGGDGTLNRFVNDVNGMNIPNKLYYYPTGTGNDFARDVGQKPFSDPTVCLNPYFERLPRVSVKGKSELFLNNVGFGIDGYCCEVGEKLREENKKRKKPKPVNYTKIAITGLLFHYKPKNVTVVVDGKRYQYKKVWLASVMNGRFYGGGMMPTPEQYRLREDGKVSILIFHDVGKLRGLMIFPSIFSGKHLKYTNQMTILEGKTIQVKYNEPAPLQIDGEVVPEVMEYTVRSCVSPAEKAKQDSEMAAV</sequence>
<proteinExistence type="predicted"/>
<dbReference type="Pfam" id="PF00781">
    <property type="entry name" value="DAGK_cat"/>
    <property type="match status" value="1"/>
</dbReference>
<feature type="domain" description="DAGKc" evidence="1">
    <location>
        <begin position="5"/>
        <end position="99"/>
    </location>
</feature>
<dbReference type="RefSeq" id="WP_022177398.1">
    <property type="nucleotide sequence ID" value="NZ_AP023415.1"/>
</dbReference>
<evidence type="ECO:0000259" key="2">
    <source>
        <dbReference type="Pfam" id="PF19279"/>
    </source>
</evidence>
<dbReference type="Proteomes" id="UP000681343">
    <property type="component" value="Chromosome"/>
</dbReference>
<dbReference type="Gene3D" id="3.40.50.10330">
    <property type="entry name" value="Probable inorganic polyphosphate/atp-NAD kinase, domain 1"/>
    <property type="match status" value="1"/>
</dbReference>
<feature type="domain" description="YegS/DAGK C-terminal" evidence="2">
    <location>
        <begin position="147"/>
        <end position="281"/>
    </location>
</feature>
<keyword evidence="4" id="KW-1185">Reference proteome</keyword>
<evidence type="ECO:0000313" key="4">
    <source>
        <dbReference type="Proteomes" id="UP000681343"/>
    </source>
</evidence>
<dbReference type="GO" id="GO:0016301">
    <property type="term" value="F:kinase activity"/>
    <property type="evidence" value="ECO:0007669"/>
    <property type="project" value="InterPro"/>
</dbReference>
<dbReference type="Pfam" id="PF19279">
    <property type="entry name" value="YegS_C"/>
    <property type="match status" value="1"/>
</dbReference>
<dbReference type="AlphaFoldDB" id="A0A810Q1H7"/>
<dbReference type="InterPro" id="IPR016064">
    <property type="entry name" value="NAD/diacylglycerol_kinase_sf"/>
</dbReference>
<gene>
    <name evidence="3" type="ORF">MM35RIKEN_08150</name>
</gene>
<dbReference type="Gene3D" id="2.60.200.40">
    <property type="match status" value="1"/>
</dbReference>
<evidence type="ECO:0000313" key="3">
    <source>
        <dbReference type="EMBL" id="BCK78623.1"/>
    </source>
</evidence>
<dbReference type="InterPro" id="IPR045540">
    <property type="entry name" value="YegS/DAGK_C"/>
</dbReference>
<organism evidence="3 4">
    <name type="scientific">Vescimonas fastidiosa</name>
    <dbReference type="NCBI Taxonomy" id="2714353"/>
    <lineage>
        <taxon>Bacteria</taxon>
        <taxon>Bacillati</taxon>
        <taxon>Bacillota</taxon>
        <taxon>Clostridia</taxon>
        <taxon>Eubacteriales</taxon>
        <taxon>Oscillospiraceae</taxon>
        <taxon>Vescimonas</taxon>
    </lineage>
</organism>
<evidence type="ECO:0000259" key="1">
    <source>
        <dbReference type="Pfam" id="PF00781"/>
    </source>
</evidence>
<dbReference type="EMBL" id="AP023415">
    <property type="protein sequence ID" value="BCK78623.1"/>
    <property type="molecule type" value="Genomic_DNA"/>
</dbReference>
<accession>A0A810Q1H7</accession>
<dbReference type="SUPFAM" id="SSF111331">
    <property type="entry name" value="NAD kinase/diacylglycerol kinase-like"/>
    <property type="match status" value="1"/>
</dbReference>
<protein>
    <submittedName>
        <fullName evidence="3">Transcriptional regulator</fullName>
    </submittedName>
</protein>
<dbReference type="InterPro" id="IPR001206">
    <property type="entry name" value="Diacylglycerol_kinase_cat_dom"/>
</dbReference>
<dbReference type="InterPro" id="IPR017438">
    <property type="entry name" value="ATP-NAD_kinase_N"/>
</dbReference>